<keyword evidence="2" id="KW-1185">Reference proteome</keyword>
<evidence type="ECO:0000313" key="1">
    <source>
        <dbReference type="EMBL" id="CAG8581091.1"/>
    </source>
</evidence>
<dbReference type="Proteomes" id="UP000789901">
    <property type="component" value="Unassembled WGS sequence"/>
</dbReference>
<name>A0ABN7UF29_GIGMA</name>
<evidence type="ECO:0000313" key="2">
    <source>
        <dbReference type="Proteomes" id="UP000789901"/>
    </source>
</evidence>
<protein>
    <submittedName>
        <fullName evidence="1">25252_t:CDS:1</fullName>
    </submittedName>
</protein>
<feature type="non-terminal residue" evidence="1">
    <location>
        <position position="143"/>
    </location>
</feature>
<gene>
    <name evidence="1" type="ORF">GMARGA_LOCUS5947</name>
</gene>
<dbReference type="EMBL" id="CAJVQB010002611">
    <property type="protein sequence ID" value="CAG8581091.1"/>
    <property type="molecule type" value="Genomic_DNA"/>
</dbReference>
<organism evidence="1 2">
    <name type="scientific">Gigaspora margarita</name>
    <dbReference type="NCBI Taxonomy" id="4874"/>
    <lineage>
        <taxon>Eukaryota</taxon>
        <taxon>Fungi</taxon>
        <taxon>Fungi incertae sedis</taxon>
        <taxon>Mucoromycota</taxon>
        <taxon>Glomeromycotina</taxon>
        <taxon>Glomeromycetes</taxon>
        <taxon>Diversisporales</taxon>
        <taxon>Gigasporaceae</taxon>
        <taxon>Gigaspora</taxon>
    </lineage>
</organism>
<proteinExistence type="predicted"/>
<sequence length="143" mass="16758">MDFNDQSANSFFLRVDKLRNDACWRPYQKEFDETRKKETREQLDQIMAPFFTSSQAKKANTWIEMMIAKNLHEIVFAETSGSLFQATCTTKKVYNDKCKLIRFGHDSKNKMLNDLLKRNAYICLIGRTLMAFVNLNGCYSKLM</sequence>
<reference evidence="1 2" key="1">
    <citation type="submission" date="2021-06" db="EMBL/GenBank/DDBJ databases">
        <authorList>
            <person name="Kallberg Y."/>
            <person name="Tangrot J."/>
            <person name="Rosling A."/>
        </authorList>
    </citation>
    <scope>NUCLEOTIDE SEQUENCE [LARGE SCALE GENOMIC DNA]</scope>
    <source>
        <strain evidence="1 2">120-4 pot B 10/14</strain>
    </source>
</reference>
<accession>A0ABN7UF29</accession>
<comment type="caution">
    <text evidence="1">The sequence shown here is derived from an EMBL/GenBank/DDBJ whole genome shotgun (WGS) entry which is preliminary data.</text>
</comment>